<evidence type="ECO:0000313" key="2">
    <source>
        <dbReference type="EMBL" id="PVH66473.1"/>
    </source>
</evidence>
<organism evidence="2">
    <name type="scientific">Panicum hallii</name>
    <dbReference type="NCBI Taxonomy" id="206008"/>
    <lineage>
        <taxon>Eukaryota</taxon>
        <taxon>Viridiplantae</taxon>
        <taxon>Streptophyta</taxon>
        <taxon>Embryophyta</taxon>
        <taxon>Tracheophyta</taxon>
        <taxon>Spermatophyta</taxon>
        <taxon>Magnoliopsida</taxon>
        <taxon>Liliopsida</taxon>
        <taxon>Poales</taxon>
        <taxon>Poaceae</taxon>
        <taxon>PACMAD clade</taxon>
        <taxon>Panicoideae</taxon>
        <taxon>Panicodae</taxon>
        <taxon>Paniceae</taxon>
        <taxon>Panicinae</taxon>
        <taxon>Panicum</taxon>
        <taxon>Panicum sect. Panicum</taxon>
    </lineage>
</organism>
<dbReference type="EMBL" id="CM008046">
    <property type="protein sequence ID" value="PVH66473.1"/>
    <property type="molecule type" value="Genomic_DNA"/>
</dbReference>
<dbReference type="Gramene" id="PVH66473">
    <property type="protein sequence ID" value="PVH66473"/>
    <property type="gene ID" value="PAHAL_1G256800"/>
</dbReference>
<dbReference type="Proteomes" id="UP000243499">
    <property type="component" value="Chromosome 1"/>
</dbReference>
<evidence type="ECO:0000256" key="1">
    <source>
        <dbReference type="SAM" id="MobiDB-lite"/>
    </source>
</evidence>
<accession>A0A2T8KWB4</accession>
<gene>
    <name evidence="2" type="ORF">PAHAL_1G256800</name>
</gene>
<proteinExistence type="predicted"/>
<dbReference type="AlphaFoldDB" id="A0A2T8KWB4"/>
<sequence>MNTPIKSPVVRLHEPTQHGFLPSEILNPVCERACIATRRPLIAAAPLVNFATATTPADPHHQRFRREAPHVSPSLPSRLPLLLRTNHVIFDVIAATNIKLQLENNFTVTTSLQKKKRKKQAVVNAIAFGHRLGGEGTGGAGKRRSEPSTAGPNRQPEARRNPDATSTKPDATRH</sequence>
<protein>
    <submittedName>
        <fullName evidence="2">Uncharacterized protein</fullName>
    </submittedName>
</protein>
<name>A0A2T8KWB4_9POAL</name>
<feature type="region of interest" description="Disordered" evidence="1">
    <location>
        <begin position="131"/>
        <end position="174"/>
    </location>
</feature>
<reference evidence="2" key="1">
    <citation type="submission" date="2018-04" db="EMBL/GenBank/DDBJ databases">
        <title>WGS assembly of Panicum hallii.</title>
        <authorList>
            <person name="Lovell J."/>
            <person name="Jenkins J."/>
            <person name="Lowry D."/>
            <person name="Mamidi S."/>
            <person name="Sreedasyam A."/>
            <person name="Weng X."/>
            <person name="Barry K."/>
            <person name="Bonette J."/>
            <person name="Campitelli B."/>
            <person name="Daum C."/>
            <person name="Gordon S."/>
            <person name="Gould B."/>
            <person name="Lipzen A."/>
            <person name="Macqueen A."/>
            <person name="Palacio-Mejia J."/>
            <person name="Plott C."/>
            <person name="Shakirov E."/>
            <person name="Shu S."/>
            <person name="Yoshinaga Y."/>
            <person name="Zane M."/>
            <person name="Rokhsar D."/>
            <person name="Grimwood J."/>
            <person name="Schmutz J."/>
            <person name="Juenger T."/>
        </authorList>
    </citation>
    <scope>NUCLEOTIDE SEQUENCE [LARGE SCALE GENOMIC DNA]</scope>
    <source>
        <strain evidence="2">FIL2</strain>
    </source>
</reference>
<feature type="compositionally biased region" description="Polar residues" evidence="1">
    <location>
        <begin position="163"/>
        <end position="174"/>
    </location>
</feature>